<reference evidence="1 2" key="1">
    <citation type="journal article" date="2023" name="Ecotoxicol. Environ. Saf.">
        <title>Mercury remediation potential of mercury-resistant strain Rheinheimera metallidurans sp. nov. isolated from a municipal waste dumping site.</title>
        <authorList>
            <person name="Yadav V."/>
            <person name="Manjhi A."/>
            <person name="Vadakedath N."/>
        </authorList>
    </citation>
    <scope>NUCLEOTIDE SEQUENCE [LARGE SCALE GENOMIC DNA]</scope>
    <source>
        <strain evidence="1 2">E-49</strain>
    </source>
</reference>
<dbReference type="EMBL" id="JALAAR010000007">
    <property type="protein sequence ID" value="MEH8017580.1"/>
    <property type="molecule type" value="Genomic_DNA"/>
</dbReference>
<name>A0ABU8C6M2_9GAMM</name>
<evidence type="ECO:0000313" key="1">
    <source>
        <dbReference type="EMBL" id="MEH8017580.1"/>
    </source>
</evidence>
<accession>A0ABU8C6M2</accession>
<proteinExistence type="predicted"/>
<evidence type="ECO:0000313" key="2">
    <source>
        <dbReference type="Proteomes" id="UP001375382"/>
    </source>
</evidence>
<organism evidence="1 2">
    <name type="scientific">Rheinheimera muenzenbergensis</name>
    <dbReference type="NCBI Taxonomy" id="1193628"/>
    <lineage>
        <taxon>Bacteria</taxon>
        <taxon>Pseudomonadati</taxon>
        <taxon>Pseudomonadota</taxon>
        <taxon>Gammaproteobacteria</taxon>
        <taxon>Chromatiales</taxon>
        <taxon>Chromatiaceae</taxon>
        <taxon>Rheinheimera</taxon>
    </lineage>
</organism>
<comment type="caution">
    <text evidence="1">The sequence shown here is derived from an EMBL/GenBank/DDBJ whole genome shotgun (WGS) entry which is preliminary data.</text>
</comment>
<dbReference type="RefSeq" id="WP_335735991.1">
    <property type="nucleotide sequence ID" value="NZ_JALAAR010000007.1"/>
</dbReference>
<keyword evidence="2" id="KW-1185">Reference proteome</keyword>
<gene>
    <name evidence="1" type="ORF">MN202_10060</name>
</gene>
<sequence length="364" mass="41141">MQSRLFSDDGSFQNSVMLEPEWYWADAGQQNSFLLKAFGRYDDLDAERSHIDIQEALWLHVADGWEFRAGIAKVFWGVTESNQLVDVINQTDLVEAVDGKQKLGQAMLHATMIRDWGIVDAFVLPGFRQRTFAGKNGRLHGGVIIDSDNALFEHPHKQDHIDLALRYSHTVDVFDFGIGWFKGTNREPIIIPLATAADSDMVSARPYYDQMQQLSLDMQATLADWLLKVEVIRRQDSLTQFAAFAAGFEYTLVGWAGTDVDVGLLAEYSRDSRNSRSTSLFQNDLFLGIRWGFNDVQSTELLLGYVQDLSNSSSATAFIEGSRRLGSNWKLVVDIRTFASSNSNELLYGIRHDDYAAVTLEYFF</sequence>
<protein>
    <submittedName>
        <fullName evidence="1">Uncharacterized protein</fullName>
    </submittedName>
</protein>
<dbReference type="Proteomes" id="UP001375382">
    <property type="component" value="Unassembled WGS sequence"/>
</dbReference>